<proteinExistence type="predicted"/>
<dbReference type="AlphaFoldDB" id="A0A5C8ZPY4"/>
<dbReference type="Pfam" id="PF11306">
    <property type="entry name" value="DUF3108"/>
    <property type="match status" value="1"/>
</dbReference>
<dbReference type="EMBL" id="VRYZ01000008">
    <property type="protein sequence ID" value="TXS89769.1"/>
    <property type="molecule type" value="Genomic_DNA"/>
</dbReference>
<protein>
    <submittedName>
        <fullName evidence="3">DUF3108 domain-containing protein</fullName>
    </submittedName>
</protein>
<dbReference type="InterPro" id="IPR021457">
    <property type="entry name" value="DUF3108"/>
</dbReference>
<sequence>MASDYRIPASPTNRTSTGPQRSLARGIALLAGVFFGLAPLLASAVDNLRPYTAEYNTSALGMHLTLHRELKSDGDGGYTLTNGGKILVAGFHEVAVFSVRDGEVIPKSYVYQGTGLINRRREVHITPGADTLRSLYKGEWYELPNKPGTLDRLSQQEHLRLLMLSDPNPRDDLVITVADGRKIKDYNIEFVGEEMVETALGPVKTLHFARLHDDPDRTSEIWVAPDWDYLMVKTVHVEDDRPVEVLLTKASIDGVPVATGDE</sequence>
<feature type="region of interest" description="Disordered" evidence="1">
    <location>
        <begin position="1"/>
        <end position="20"/>
    </location>
</feature>
<keyword evidence="4" id="KW-1185">Reference proteome</keyword>
<evidence type="ECO:0000313" key="4">
    <source>
        <dbReference type="Proteomes" id="UP000321933"/>
    </source>
</evidence>
<keyword evidence="2" id="KW-1133">Transmembrane helix</keyword>
<dbReference type="RefSeq" id="WP_148065627.1">
    <property type="nucleotide sequence ID" value="NZ_VRYZ01000008.1"/>
</dbReference>
<keyword evidence="2" id="KW-0472">Membrane</keyword>
<feature type="transmembrane region" description="Helical" evidence="2">
    <location>
        <begin position="23"/>
        <end position="42"/>
    </location>
</feature>
<dbReference type="Proteomes" id="UP000321933">
    <property type="component" value="Unassembled WGS sequence"/>
</dbReference>
<name>A0A5C8ZPY4_9GAMM</name>
<dbReference type="OrthoDB" id="6007799at2"/>
<evidence type="ECO:0000256" key="1">
    <source>
        <dbReference type="SAM" id="MobiDB-lite"/>
    </source>
</evidence>
<organism evidence="3 4">
    <name type="scientific">Parahaliea aestuarii</name>
    <dbReference type="NCBI Taxonomy" id="1852021"/>
    <lineage>
        <taxon>Bacteria</taxon>
        <taxon>Pseudomonadati</taxon>
        <taxon>Pseudomonadota</taxon>
        <taxon>Gammaproteobacteria</taxon>
        <taxon>Cellvibrionales</taxon>
        <taxon>Halieaceae</taxon>
        <taxon>Parahaliea</taxon>
    </lineage>
</organism>
<accession>A0A5C8ZPY4</accession>
<gene>
    <name evidence="3" type="ORF">FVW59_17345</name>
</gene>
<comment type="caution">
    <text evidence="3">The sequence shown here is derived from an EMBL/GenBank/DDBJ whole genome shotgun (WGS) entry which is preliminary data.</text>
</comment>
<reference evidence="3 4" key="1">
    <citation type="submission" date="2019-08" db="EMBL/GenBank/DDBJ databases">
        <title>Parahaliea maris sp. nov., isolated from the surface seawater.</title>
        <authorList>
            <person name="Liu Y."/>
        </authorList>
    </citation>
    <scope>NUCLEOTIDE SEQUENCE [LARGE SCALE GENOMIC DNA]</scope>
    <source>
        <strain evidence="3 4">S2-26</strain>
    </source>
</reference>
<evidence type="ECO:0000256" key="2">
    <source>
        <dbReference type="SAM" id="Phobius"/>
    </source>
</evidence>
<evidence type="ECO:0000313" key="3">
    <source>
        <dbReference type="EMBL" id="TXS89769.1"/>
    </source>
</evidence>
<feature type="compositionally biased region" description="Polar residues" evidence="1">
    <location>
        <begin position="10"/>
        <end position="20"/>
    </location>
</feature>
<keyword evidence="2" id="KW-0812">Transmembrane</keyword>